<comment type="caution">
    <text evidence="13">Lacks conserved residue(s) required for the propagation of feature annotation.</text>
</comment>
<accession>B3S6K5</accession>
<dbReference type="FunFam" id="2.10.25.140:FF:000001">
    <property type="entry name" value="Delta-like protein"/>
    <property type="match status" value="1"/>
</dbReference>
<dbReference type="GO" id="GO:0005112">
    <property type="term" value="F:Notch binding"/>
    <property type="evidence" value="ECO:0000318"/>
    <property type="project" value="GO_Central"/>
</dbReference>
<dbReference type="GO" id="GO:0007219">
    <property type="term" value="P:Notch signaling pathway"/>
    <property type="evidence" value="ECO:0007669"/>
    <property type="project" value="InterPro"/>
</dbReference>
<dbReference type="HOGENOM" id="CLU_012574_1_1_1"/>
<dbReference type="Gene3D" id="2.60.40.3510">
    <property type="match status" value="1"/>
</dbReference>
<evidence type="ECO:0000256" key="2">
    <source>
        <dbReference type="ARBA" id="ARBA00022473"/>
    </source>
</evidence>
<keyword evidence="6 15" id="KW-0677">Repeat</keyword>
<keyword evidence="10 15" id="KW-0472">Membrane</keyword>
<evidence type="ECO:0000256" key="10">
    <source>
        <dbReference type="ARBA" id="ARBA00023136"/>
    </source>
</evidence>
<keyword evidence="7" id="KW-0221">Differentiation</keyword>
<dbReference type="RefSeq" id="XP_002115783.1">
    <property type="nucleotide sequence ID" value="XM_002115747.1"/>
</dbReference>
<dbReference type="PROSITE" id="PS51051">
    <property type="entry name" value="DSL"/>
    <property type="match status" value="1"/>
</dbReference>
<dbReference type="GeneID" id="6756996"/>
<keyword evidence="2 15" id="KW-0217">Developmental protein</keyword>
<feature type="domain" description="EGF-like" evidence="16">
    <location>
        <begin position="391"/>
        <end position="427"/>
    </location>
</feature>
<dbReference type="GO" id="GO:0030154">
    <property type="term" value="P:cell differentiation"/>
    <property type="evidence" value="ECO:0007669"/>
    <property type="project" value="UniProtKB-KW"/>
</dbReference>
<evidence type="ECO:0000256" key="12">
    <source>
        <dbReference type="ARBA" id="ARBA00023180"/>
    </source>
</evidence>
<feature type="disulfide bond" evidence="14">
    <location>
        <begin position="195"/>
        <end position="204"/>
    </location>
</feature>
<evidence type="ECO:0000256" key="13">
    <source>
        <dbReference type="PROSITE-ProRule" id="PRU00076"/>
    </source>
</evidence>
<dbReference type="Pfam" id="PF01414">
    <property type="entry name" value="DSL"/>
    <property type="match status" value="1"/>
</dbReference>
<dbReference type="InterPro" id="IPR001774">
    <property type="entry name" value="DSL"/>
</dbReference>
<dbReference type="SMART" id="SM00051">
    <property type="entry name" value="DSL"/>
    <property type="match status" value="1"/>
</dbReference>
<keyword evidence="5 15" id="KW-0732">Signal</keyword>
<dbReference type="PROSITE" id="PS01187">
    <property type="entry name" value="EGF_CA"/>
    <property type="match status" value="2"/>
</dbReference>
<evidence type="ECO:0000313" key="18">
    <source>
        <dbReference type="EMBL" id="EDV21635.1"/>
    </source>
</evidence>
<dbReference type="GO" id="GO:0005509">
    <property type="term" value="F:calcium ion binding"/>
    <property type="evidence" value="ECO:0007669"/>
    <property type="project" value="InterPro"/>
</dbReference>
<sequence length="507" mass="55093">VESVGTFQFKLNSITNQLGLTAAKKCCHGDLIHGGTCSEPCQTFFKICLRDQVDSSDGMCGFGNVTTPVLGENSFTLRAGKLKDNFHNPISIHFNFTWPGAFILVVEALNKKSSLKSGMSNHQFDTIDKVEYRDAIYSGAGWNERETTNGHVEMAFEYRLVCDRHYYGPGCDIACTPRNDLLGHYTCNDKGQKECLPGWKGKFCEEIECPEGCIEGGHGACIVPNKCSCGAGWTGPTCQQCIPDPNCVHGSCQKPNDCDCDAGWGGVYCDKDKNFCQNHSPCHNGATCSNTSPGNYSCMCPPGFTGRDCMLCQINIDECVNNTCKNGASCIDGIGEYSCKCRTGFTGDYCETEINECKSNPCRNGGNCTDLLGDFKCDCQTGLTGKRCEVNINECASHPCQNGASCHDGLSSYYCQCLSGFTGDLCQTNINDCTEEINCLNGGQCVDLINDYECNCTDDYYGNICELQRVNGLCATVTCHNGGVCREFNSNGYKCECATDFTGSNCE</sequence>
<dbReference type="OrthoDB" id="283575at2759"/>
<feature type="disulfide bond" evidence="13">
    <location>
        <begin position="229"/>
        <end position="238"/>
    </location>
</feature>
<dbReference type="OMA" id="THYMANI"/>
<dbReference type="CTD" id="6756996"/>
<dbReference type="CDD" id="cd00054">
    <property type="entry name" value="EGF_CA"/>
    <property type="match status" value="5"/>
</dbReference>
<keyword evidence="12" id="KW-0325">Glycoprotein</keyword>
<dbReference type="PRINTS" id="PR00010">
    <property type="entry name" value="EGFBLOOD"/>
</dbReference>
<keyword evidence="9 15" id="KW-1133">Transmembrane helix</keyword>
<keyword evidence="19" id="KW-1185">Reference proteome</keyword>
<dbReference type="FunFam" id="2.10.25.10:FF:000064">
    <property type="entry name" value="Delta-like protein"/>
    <property type="match status" value="1"/>
</dbReference>
<evidence type="ECO:0000256" key="5">
    <source>
        <dbReference type="ARBA" id="ARBA00022729"/>
    </source>
</evidence>
<feature type="domain" description="EGF-like" evidence="16">
    <location>
        <begin position="470"/>
        <end position="507"/>
    </location>
</feature>
<feature type="domain" description="EGF-like" evidence="16">
    <location>
        <begin position="353"/>
        <end position="389"/>
    </location>
</feature>
<dbReference type="InParanoid" id="B3S6K5"/>
<dbReference type="SMART" id="SM00181">
    <property type="entry name" value="EGF"/>
    <property type="match status" value="9"/>
</dbReference>
<dbReference type="SMART" id="SM00179">
    <property type="entry name" value="EGF_CA"/>
    <property type="match status" value="6"/>
</dbReference>
<dbReference type="STRING" id="10228.B3S6K5"/>
<dbReference type="Pfam" id="PF21700">
    <property type="entry name" value="EGF_DL_JAG"/>
    <property type="match status" value="1"/>
</dbReference>
<keyword evidence="3 13" id="KW-0245">EGF-like domain</keyword>
<dbReference type="Gene3D" id="2.10.25.10">
    <property type="entry name" value="Laminin"/>
    <property type="match status" value="7"/>
</dbReference>
<evidence type="ECO:0000256" key="6">
    <source>
        <dbReference type="ARBA" id="ARBA00022737"/>
    </source>
</evidence>
<comment type="subcellular location">
    <subcellularLocation>
        <location evidence="1 15">Membrane</location>
        <topology evidence="1 15">Single-pass type I membrane protein</topology>
    </subcellularLocation>
</comment>
<name>B3S6K5_TRIAD</name>
<dbReference type="InterPro" id="IPR001881">
    <property type="entry name" value="EGF-like_Ca-bd_dom"/>
</dbReference>
<proteinExistence type="predicted"/>
<feature type="domain" description="EGF-like" evidence="16">
    <location>
        <begin position="429"/>
        <end position="466"/>
    </location>
</feature>
<dbReference type="InterPro" id="IPR013032">
    <property type="entry name" value="EGF-like_CS"/>
</dbReference>
<feature type="domain" description="DSL" evidence="17">
    <location>
        <begin position="160"/>
        <end position="204"/>
    </location>
</feature>
<evidence type="ECO:0000256" key="4">
    <source>
        <dbReference type="ARBA" id="ARBA00022692"/>
    </source>
</evidence>
<dbReference type="Pfam" id="PF12661">
    <property type="entry name" value="hEGF"/>
    <property type="match status" value="1"/>
</dbReference>
<organism evidence="18 19">
    <name type="scientific">Trichoplax adhaerens</name>
    <name type="common">Trichoplax reptans</name>
    <dbReference type="NCBI Taxonomy" id="10228"/>
    <lineage>
        <taxon>Eukaryota</taxon>
        <taxon>Metazoa</taxon>
        <taxon>Placozoa</taxon>
        <taxon>Uniplacotomia</taxon>
        <taxon>Trichoplacea</taxon>
        <taxon>Trichoplacidae</taxon>
        <taxon>Trichoplax</taxon>
    </lineage>
</organism>
<evidence type="ECO:0000256" key="8">
    <source>
        <dbReference type="ARBA" id="ARBA00022843"/>
    </source>
</evidence>
<keyword evidence="8" id="KW-0832">Ubl conjugation</keyword>
<evidence type="ECO:0000259" key="17">
    <source>
        <dbReference type="PROSITE" id="PS51051"/>
    </source>
</evidence>
<keyword evidence="11 13" id="KW-1015">Disulfide bond</keyword>
<evidence type="ECO:0000256" key="11">
    <source>
        <dbReference type="ARBA" id="ARBA00023157"/>
    </source>
</evidence>
<dbReference type="PROSITE" id="PS50026">
    <property type="entry name" value="EGF_3"/>
    <property type="match status" value="7"/>
</dbReference>
<dbReference type="PROSITE" id="PS00010">
    <property type="entry name" value="ASX_HYDROXYL"/>
    <property type="match status" value="4"/>
</dbReference>
<evidence type="ECO:0000256" key="3">
    <source>
        <dbReference type="ARBA" id="ARBA00022536"/>
    </source>
</evidence>
<dbReference type="eggNOG" id="KOG1217">
    <property type="taxonomic scope" value="Eukaryota"/>
</dbReference>
<dbReference type="FunFam" id="2.10.25.10:FF:000327">
    <property type="entry name" value="neurogenic locus notch homolog protein 4"/>
    <property type="match status" value="1"/>
</dbReference>
<keyword evidence="4 15" id="KW-0812">Transmembrane</keyword>
<evidence type="ECO:0000256" key="15">
    <source>
        <dbReference type="RuleBase" id="RU280815"/>
    </source>
</evidence>
<dbReference type="Pfam" id="PF00008">
    <property type="entry name" value="EGF"/>
    <property type="match status" value="4"/>
</dbReference>
<dbReference type="FunFam" id="2.10.25.10:FF:000080">
    <property type="entry name" value="Neurogenic locus notch 1"/>
    <property type="match status" value="1"/>
</dbReference>
<dbReference type="AlphaFoldDB" id="B3S6K5"/>
<dbReference type="SUPFAM" id="SSF57196">
    <property type="entry name" value="EGF/Laminin"/>
    <property type="match status" value="6"/>
</dbReference>
<dbReference type="Gene3D" id="2.10.25.140">
    <property type="match status" value="1"/>
</dbReference>
<dbReference type="PROSITE" id="PS00022">
    <property type="entry name" value="EGF_1"/>
    <property type="match status" value="8"/>
</dbReference>
<feature type="disulfide bond" evidence="13">
    <location>
        <begin position="379"/>
        <end position="388"/>
    </location>
</feature>
<feature type="disulfide bond" evidence="13">
    <location>
        <begin position="497"/>
        <end position="506"/>
    </location>
</feature>
<protein>
    <recommendedName>
        <fullName evidence="15">Delta-like protein</fullName>
    </recommendedName>
</protein>
<feature type="non-terminal residue" evidence="18">
    <location>
        <position position="507"/>
    </location>
</feature>
<dbReference type="KEGG" id="tad:TRIADDRAFT_587"/>
<feature type="disulfide bond" evidence="14">
    <location>
        <begin position="162"/>
        <end position="171"/>
    </location>
</feature>
<dbReference type="PROSITE" id="PS01186">
    <property type="entry name" value="EGF_2"/>
    <property type="match status" value="3"/>
</dbReference>
<comment type="function">
    <text evidence="15">Putative Notch ligand involved in the mediation of Notch signaling.</text>
</comment>
<feature type="domain" description="EGF-like" evidence="16">
    <location>
        <begin position="205"/>
        <end position="239"/>
    </location>
</feature>
<dbReference type="InterPro" id="IPR000152">
    <property type="entry name" value="EGF-type_Asp/Asn_hydroxyl_site"/>
</dbReference>
<dbReference type="FunFam" id="2.10.25.10:FF:000018">
    <property type="entry name" value="Delta-like 1"/>
    <property type="match status" value="1"/>
</dbReference>
<evidence type="ECO:0000256" key="1">
    <source>
        <dbReference type="ARBA" id="ARBA00004479"/>
    </source>
</evidence>
<dbReference type="EMBL" id="DS985252">
    <property type="protein sequence ID" value="EDV21635.1"/>
    <property type="molecule type" value="Genomic_DNA"/>
</dbReference>
<dbReference type="Pfam" id="PF07657">
    <property type="entry name" value="MNNL"/>
    <property type="match status" value="1"/>
</dbReference>
<reference evidence="18 19" key="1">
    <citation type="journal article" date="2008" name="Nature">
        <title>The Trichoplax genome and the nature of placozoans.</title>
        <authorList>
            <person name="Srivastava M."/>
            <person name="Begovic E."/>
            <person name="Chapman J."/>
            <person name="Putnam N.H."/>
            <person name="Hellsten U."/>
            <person name="Kawashima T."/>
            <person name="Kuo A."/>
            <person name="Mitros T."/>
            <person name="Salamov A."/>
            <person name="Carpenter M.L."/>
            <person name="Signorovitch A.Y."/>
            <person name="Moreno M.A."/>
            <person name="Kamm K."/>
            <person name="Grimwood J."/>
            <person name="Schmutz J."/>
            <person name="Shapiro H."/>
            <person name="Grigoriev I.V."/>
            <person name="Buss L.W."/>
            <person name="Schierwater B."/>
            <person name="Dellaporta S.L."/>
            <person name="Rokhsar D.S."/>
        </authorList>
    </citation>
    <scope>NUCLEOTIDE SEQUENCE [LARGE SCALE GENOMIC DNA]</scope>
    <source>
        <strain evidence="18 19">Grell-BS-1999</strain>
    </source>
</reference>
<dbReference type="InterPro" id="IPR000742">
    <property type="entry name" value="EGF"/>
</dbReference>
<feature type="disulfide bond" evidence="14">
    <location>
        <begin position="175"/>
        <end position="187"/>
    </location>
</feature>
<feature type="disulfide bond" evidence="13">
    <location>
        <begin position="456"/>
        <end position="465"/>
    </location>
</feature>
<dbReference type="InterPro" id="IPR018097">
    <property type="entry name" value="EGF_Ca-bd_CS"/>
</dbReference>
<dbReference type="InterPro" id="IPR051022">
    <property type="entry name" value="Notch_Cell-Fate_Det"/>
</dbReference>
<dbReference type="InterPro" id="IPR011651">
    <property type="entry name" value="Notch_ligand_N"/>
</dbReference>
<feature type="domain" description="EGF-like" evidence="16">
    <location>
        <begin position="315"/>
        <end position="351"/>
    </location>
</feature>
<evidence type="ECO:0000313" key="19">
    <source>
        <dbReference type="Proteomes" id="UP000009022"/>
    </source>
</evidence>
<dbReference type="Proteomes" id="UP000009022">
    <property type="component" value="Unassembled WGS sequence"/>
</dbReference>
<dbReference type="FunFam" id="2.60.40.3510:FF:000016">
    <property type="entry name" value="Delta-like protein"/>
    <property type="match status" value="1"/>
</dbReference>
<dbReference type="FunFam" id="2.10.25.10:FF:000143">
    <property type="entry name" value="Protein crumbs 1"/>
    <property type="match status" value="1"/>
</dbReference>
<evidence type="ECO:0000256" key="14">
    <source>
        <dbReference type="PROSITE-ProRule" id="PRU00377"/>
    </source>
</evidence>
<feature type="domain" description="EGF-like" evidence="16">
    <location>
        <begin position="272"/>
        <end position="310"/>
    </location>
</feature>
<feature type="disulfide bond" evidence="13">
    <location>
        <begin position="300"/>
        <end position="309"/>
    </location>
</feature>
<dbReference type="GO" id="GO:0016020">
    <property type="term" value="C:membrane"/>
    <property type="evidence" value="ECO:0007669"/>
    <property type="project" value="UniProtKB-SubCell"/>
</dbReference>
<evidence type="ECO:0000256" key="9">
    <source>
        <dbReference type="ARBA" id="ARBA00022989"/>
    </source>
</evidence>
<feature type="non-terminal residue" evidence="18">
    <location>
        <position position="1"/>
    </location>
</feature>
<gene>
    <name evidence="18" type="ORF">TRIADDRAFT_587</name>
</gene>
<dbReference type="PANTHER" id="PTHR24049">
    <property type="entry name" value="CRUMBS FAMILY MEMBER"/>
    <property type="match status" value="1"/>
</dbReference>
<evidence type="ECO:0000256" key="7">
    <source>
        <dbReference type="ARBA" id="ARBA00022782"/>
    </source>
</evidence>
<evidence type="ECO:0000259" key="16">
    <source>
        <dbReference type="PROSITE" id="PS50026"/>
    </source>
</evidence>
<feature type="disulfide bond" evidence="13">
    <location>
        <begin position="417"/>
        <end position="426"/>
    </location>
</feature>
<feature type="disulfide bond" evidence="13">
    <location>
        <begin position="341"/>
        <end position="350"/>
    </location>
</feature>
<dbReference type="PhylomeDB" id="B3S6K5"/>